<evidence type="ECO:0000256" key="3">
    <source>
        <dbReference type="ARBA" id="ARBA00022801"/>
    </source>
</evidence>
<dbReference type="CDD" id="cd18795">
    <property type="entry name" value="SF2_C_Ski2"/>
    <property type="match status" value="1"/>
</dbReference>
<evidence type="ECO:0000256" key="9">
    <source>
        <dbReference type="ARBA" id="ARBA00034808"/>
    </source>
</evidence>
<dbReference type="InterPro" id="IPR014001">
    <property type="entry name" value="Helicase_ATP-bd"/>
</dbReference>
<dbReference type="Pfam" id="PF02889">
    <property type="entry name" value="Sec63"/>
    <property type="match status" value="1"/>
</dbReference>
<dbReference type="Gene3D" id="1.10.10.10">
    <property type="entry name" value="Winged helix-like DNA-binding domain superfamily/Winged helix DNA-binding domain"/>
    <property type="match status" value="1"/>
</dbReference>
<feature type="region of interest" description="Disordered" evidence="11">
    <location>
        <begin position="888"/>
        <end position="907"/>
    </location>
</feature>
<feature type="compositionally biased region" description="Polar residues" evidence="11">
    <location>
        <begin position="938"/>
        <end position="957"/>
    </location>
</feature>
<dbReference type="GO" id="GO:0016787">
    <property type="term" value="F:hydrolase activity"/>
    <property type="evidence" value="ECO:0007669"/>
    <property type="project" value="UniProtKB-KW"/>
</dbReference>
<dbReference type="SMART" id="SM00973">
    <property type="entry name" value="Sec63"/>
    <property type="match status" value="1"/>
</dbReference>
<evidence type="ECO:0000256" key="10">
    <source>
        <dbReference type="ARBA" id="ARBA00048988"/>
    </source>
</evidence>
<dbReference type="Gene3D" id="1.10.150.20">
    <property type="entry name" value="5' to 3' exonuclease, C-terminal subdomain"/>
    <property type="match status" value="1"/>
</dbReference>
<gene>
    <name evidence="14" type="primary">mer3</name>
</gene>
<evidence type="ECO:0000256" key="8">
    <source>
        <dbReference type="ARBA" id="ARBA00034617"/>
    </source>
</evidence>
<evidence type="ECO:0000259" key="13">
    <source>
        <dbReference type="PROSITE" id="PS51194"/>
    </source>
</evidence>
<feature type="region of interest" description="Disordered" evidence="11">
    <location>
        <begin position="924"/>
        <end position="1093"/>
    </location>
</feature>
<keyword evidence="4 14" id="KW-0347">Helicase</keyword>
<dbReference type="SUPFAM" id="SSF52540">
    <property type="entry name" value="P-loop containing nucleoside triphosphate hydrolases"/>
    <property type="match status" value="2"/>
</dbReference>
<evidence type="ECO:0000259" key="12">
    <source>
        <dbReference type="PROSITE" id="PS51192"/>
    </source>
</evidence>
<dbReference type="InterPro" id="IPR011545">
    <property type="entry name" value="DEAD/DEAH_box_helicase_dom"/>
</dbReference>
<evidence type="ECO:0000256" key="1">
    <source>
        <dbReference type="ARBA" id="ARBA00010140"/>
    </source>
</evidence>
<keyword evidence="6" id="KW-0413">Isomerase</keyword>
<dbReference type="SUPFAM" id="SSF158702">
    <property type="entry name" value="Sec63 N-terminal domain-like"/>
    <property type="match status" value="1"/>
</dbReference>
<reference evidence="14" key="1">
    <citation type="submission" date="2014-08" db="EMBL/GenBank/DDBJ databases">
        <title>Underestimated sexuality in green algae.</title>
        <authorList>
            <person name="Pazoutova M."/>
            <person name="Fucikova K."/>
            <person name="Rindi F."/>
        </authorList>
    </citation>
    <scope>NUCLEOTIDE SEQUENCE</scope>
    <source>
        <strain evidence="14">SAG 211-9b</strain>
    </source>
</reference>
<evidence type="ECO:0000256" key="6">
    <source>
        <dbReference type="ARBA" id="ARBA00023235"/>
    </source>
</evidence>
<feature type="compositionally biased region" description="Polar residues" evidence="11">
    <location>
        <begin position="1110"/>
        <end position="1124"/>
    </location>
</feature>
<dbReference type="EMBL" id="KM283887">
    <property type="protein sequence ID" value="AKI32384.1"/>
    <property type="molecule type" value="mRNA"/>
</dbReference>
<feature type="compositionally biased region" description="Basic and acidic residues" evidence="11">
    <location>
        <begin position="1398"/>
        <end position="1416"/>
    </location>
</feature>
<name>A0A0K0MXH4_9CHLO</name>
<feature type="domain" description="Helicase ATP-binding" evidence="12">
    <location>
        <begin position="29"/>
        <end position="226"/>
    </location>
</feature>
<dbReference type="SMART" id="SM00490">
    <property type="entry name" value="HELICc"/>
    <property type="match status" value="1"/>
</dbReference>
<evidence type="ECO:0000256" key="7">
    <source>
        <dbReference type="ARBA" id="ARBA00023254"/>
    </source>
</evidence>
<dbReference type="FunFam" id="3.40.50.300:FF:001076">
    <property type="entry name" value="ATP-dependent DNA helicase MER3"/>
    <property type="match status" value="1"/>
</dbReference>
<evidence type="ECO:0000313" key="14">
    <source>
        <dbReference type="EMBL" id="AKI32384.1"/>
    </source>
</evidence>
<feature type="compositionally biased region" description="Low complexity" evidence="11">
    <location>
        <begin position="888"/>
        <end position="900"/>
    </location>
</feature>
<feature type="domain" description="Helicase C-terminal" evidence="13">
    <location>
        <begin position="256"/>
        <end position="461"/>
    </location>
</feature>
<evidence type="ECO:0000256" key="2">
    <source>
        <dbReference type="ARBA" id="ARBA00022741"/>
    </source>
</evidence>
<dbReference type="InterPro" id="IPR004179">
    <property type="entry name" value="Sec63-dom"/>
</dbReference>
<keyword evidence="7" id="KW-0469">Meiosis</keyword>
<dbReference type="InterPro" id="IPR052247">
    <property type="entry name" value="Meiotic_Crossover_Helicase"/>
</dbReference>
<dbReference type="GO" id="GO:0007131">
    <property type="term" value="P:reciprocal meiotic recombination"/>
    <property type="evidence" value="ECO:0007669"/>
    <property type="project" value="UniProtKB-ARBA"/>
</dbReference>
<dbReference type="InterPro" id="IPR001650">
    <property type="entry name" value="Helicase_C-like"/>
</dbReference>
<dbReference type="PANTHER" id="PTHR47835">
    <property type="entry name" value="HFM1, ATP DEPENDENT DNA HELICASE HOMOLOG"/>
    <property type="match status" value="1"/>
</dbReference>
<proteinExistence type="evidence at transcript level"/>
<keyword evidence="5" id="KW-0067">ATP-binding</keyword>
<dbReference type="PROSITE" id="PS51194">
    <property type="entry name" value="HELICASE_CTER"/>
    <property type="match status" value="1"/>
</dbReference>
<dbReference type="GO" id="GO:0003676">
    <property type="term" value="F:nucleic acid binding"/>
    <property type="evidence" value="ECO:0007669"/>
    <property type="project" value="InterPro"/>
</dbReference>
<dbReference type="InterPro" id="IPR036388">
    <property type="entry name" value="WH-like_DNA-bd_sf"/>
</dbReference>
<dbReference type="Pfam" id="PF00270">
    <property type="entry name" value="DEAD"/>
    <property type="match status" value="1"/>
</dbReference>
<feature type="region of interest" description="Disordered" evidence="11">
    <location>
        <begin position="1379"/>
        <end position="1440"/>
    </location>
</feature>
<comment type="catalytic activity">
    <reaction evidence="10">
        <text>ATP + H2O = ADP + phosphate + H(+)</text>
        <dbReference type="Rhea" id="RHEA:13065"/>
        <dbReference type="ChEBI" id="CHEBI:15377"/>
        <dbReference type="ChEBI" id="CHEBI:15378"/>
        <dbReference type="ChEBI" id="CHEBI:30616"/>
        <dbReference type="ChEBI" id="CHEBI:43474"/>
        <dbReference type="ChEBI" id="CHEBI:456216"/>
        <dbReference type="EC" id="5.6.2.4"/>
    </reaction>
</comment>
<dbReference type="SMART" id="SM00487">
    <property type="entry name" value="DEXDc"/>
    <property type="match status" value="1"/>
</dbReference>
<dbReference type="Gene3D" id="1.10.3380.10">
    <property type="entry name" value="Sec63 N-terminal domain-like domain"/>
    <property type="match status" value="1"/>
</dbReference>
<evidence type="ECO:0000256" key="11">
    <source>
        <dbReference type="SAM" id="MobiDB-lite"/>
    </source>
</evidence>
<evidence type="ECO:0000256" key="5">
    <source>
        <dbReference type="ARBA" id="ARBA00022840"/>
    </source>
</evidence>
<keyword evidence="3" id="KW-0378">Hydrolase</keyword>
<feature type="compositionally biased region" description="Low complexity" evidence="11">
    <location>
        <begin position="1147"/>
        <end position="1171"/>
    </location>
</feature>
<dbReference type="Pfam" id="PF23445">
    <property type="entry name" value="WHD_SNRNP200"/>
    <property type="match status" value="1"/>
</dbReference>
<dbReference type="PANTHER" id="PTHR47835:SF3">
    <property type="entry name" value="HELICASE FOR MEIOSIS 1"/>
    <property type="match status" value="1"/>
</dbReference>
<dbReference type="EC" id="5.6.2.4" evidence="9"/>
<sequence length="1453" mass="157549">MLSKICLSCCEQPCARRRPLPQCCIYGRRSMAGVFARQVVAAPTGSGKTGVMELAILGLLSRNISEAGEYVRQAGSLKTIYLAPSKALVQERVTDWRNRFGASLNLVCVEVTGDTQATNTNDLDAADIICTTPEKFDSLTRGGESNGNTRFFSEVALVLIDEVHLVAEKRGSALEAGAVSRIKMVSSFREMRELPISSVRFVAVSATVSNPEDVARWLNVPPQGLLVFGDEMRPVKLHTIVRGYTPTKTDFLFERRLDDYLPGILAEHSQRRPALVFCSSRKGTAETAVKLMENTSRGLPPGACGAFVYERAQLARLQEAAKLVSNKQLQQLLPSGIAFHHAALEPQDRARIEHLFLERAIMVLCTTSTLATGVNLPAHLVVLKGTRRWSGEAGEGYKEYDRSTCLQMIGRAGRPQFDTHGTAVIMTQISHVHRYQTLAAGSEVLESQLKEQLSEYLNAEIVLRTISDISMAVNWLKSTFLYVRMKAKPQHYGLPAAVQSEAAFDKLLMEKLILSTAKLLEKHDLVKTDEDEFMLHPTKAGTLMAHHYIQLQTTIQMLAVPKHASMPDLLSLLARSQEFSGIKLRRGEKKVLNAINKSVGEGRVRFCVPDPNRSQRPKERIATGPEKIFIMVNDALSNDPSDTLDFSMKQELAQVFKSGARILACMAKLYAHKECLAASANALMLQKCLRQRMWDNSRHQCRQLAGVGRQMTERLAAAGISTLRELHAADPRRIESAAQRHFPFGNQIQEELRVIMAPAVKLEITPLSWLPGGKLSLQLKVERTEEPRDADAKSFAKLVAGSIHDDKLLLCESLCLETFPSPYTVRLTTKTGPQGKEGVNIVASIIHDKMIGLDTSTKRSIATHTALKGGVPASECLPSFSAAATEQVAAPPATTAAKPTPIQPEGLTMSRSQHESLFADTGLSDCEDEQGEDEHASQRSLSDGEQNIKGQQAQQLRTPLKPSNGAGQQQQHLPGGKARARQDAENGPLLGCLTKPRVAATPKRTGSALPAAPRRKQQAVKRVTTPVQKAASALGSRDGAGTSLGTPGTFDRFRFGRPDSIAPAAGQKREPSSLSTSPMEMEQDGEAARQHPTLAIVQRKARKLMEEAGRSTSTMGQGASMGQQSSLFLSPHTTFKALSRQPLTSKSRAPSPATAPLSSSNTGSAQSSQSQPLEPRQGFWTQFQEPDTGEGLGRSSVRRGARQGAGQPAGLWGGYRDLAFRSREDLGETCAGRKPSLKTDEAGEPWGLATLLEEEEASASFGLACDQVPAAKNASAAPATNFNRLLASPHIRTAAARPAAVQSRGTDMYPATMTAGQHIPPAAKPPSSEIIDLSTPPRQHVPARAKKSLLYRLYQAEAGGFAVGNLSPARDAPSFLTTASDMLGPAPSIKSGTGSARTDPRQAEVKMQRKEFRSNEADSSENSGKDRAAGVPLVQEQPAEAVEDEYSSVFSFL</sequence>
<protein>
    <recommendedName>
        <fullName evidence="9">DNA 3'-5' helicase</fullName>
        <ecNumber evidence="9">5.6.2.4</ecNumber>
    </recommendedName>
</protein>
<comment type="similarity">
    <text evidence="1">Belongs to the helicase family. SKI2 subfamily.</text>
</comment>
<organism evidence="14">
    <name type="scientific">Watanabea reniformis</name>
    <dbReference type="NCBI Taxonomy" id="191674"/>
    <lineage>
        <taxon>Eukaryota</taxon>
        <taxon>Viridiplantae</taxon>
        <taxon>Chlorophyta</taxon>
        <taxon>core chlorophytes</taxon>
        <taxon>Trebouxiophyceae</taxon>
        <taxon>Watanabeales</taxon>
        <taxon>Watanabeaceae</taxon>
        <taxon>Watanabea</taxon>
    </lineage>
</organism>
<keyword evidence="2" id="KW-0547">Nucleotide-binding</keyword>
<dbReference type="PROSITE" id="PS51192">
    <property type="entry name" value="HELICASE_ATP_BIND_1"/>
    <property type="match status" value="1"/>
</dbReference>
<dbReference type="Gene3D" id="3.40.50.300">
    <property type="entry name" value="P-loop containing nucleotide triphosphate hydrolases"/>
    <property type="match status" value="2"/>
</dbReference>
<dbReference type="InterPro" id="IPR057842">
    <property type="entry name" value="WH_MER3"/>
</dbReference>
<dbReference type="GO" id="GO:0005524">
    <property type="term" value="F:ATP binding"/>
    <property type="evidence" value="ECO:0007669"/>
    <property type="project" value="UniProtKB-KW"/>
</dbReference>
<dbReference type="InterPro" id="IPR027417">
    <property type="entry name" value="P-loop_NTPase"/>
</dbReference>
<feature type="region of interest" description="Disordered" evidence="11">
    <location>
        <begin position="1141"/>
        <end position="1213"/>
    </location>
</feature>
<dbReference type="SUPFAM" id="SSF46785">
    <property type="entry name" value="Winged helix' DNA-binding domain"/>
    <property type="match status" value="1"/>
</dbReference>
<accession>A0A0K0MXH4</accession>
<dbReference type="InterPro" id="IPR036390">
    <property type="entry name" value="WH_DNA-bd_sf"/>
</dbReference>
<evidence type="ECO:0000256" key="4">
    <source>
        <dbReference type="ARBA" id="ARBA00022806"/>
    </source>
</evidence>
<dbReference type="FunFam" id="1.10.10.10:FF:000012">
    <property type="entry name" value="U5 small nuclear ribonucleoprotein helicase"/>
    <property type="match status" value="1"/>
</dbReference>
<dbReference type="Pfam" id="PF00271">
    <property type="entry name" value="Helicase_C"/>
    <property type="match status" value="1"/>
</dbReference>
<feature type="region of interest" description="Disordered" evidence="11">
    <location>
        <begin position="1105"/>
        <end position="1124"/>
    </location>
</feature>
<comment type="catalytic activity">
    <reaction evidence="8">
        <text>Couples ATP hydrolysis with the unwinding of duplex DNA by translocating in the 3'-5' direction.</text>
        <dbReference type="EC" id="5.6.2.4"/>
    </reaction>
</comment>
<dbReference type="GO" id="GO:0043138">
    <property type="term" value="F:3'-5' DNA helicase activity"/>
    <property type="evidence" value="ECO:0007669"/>
    <property type="project" value="UniProtKB-EC"/>
</dbReference>